<dbReference type="CDD" id="cd06489">
    <property type="entry name" value="p23_CS_hSgt1_like"/>
    <property type="match status" value="1"/>
</dbReference>
<organism evidence="9 10">
    <name type="scientific">Taeniopygia guttata</name>
    <name type="common">Zebra finch</name>
    <name type="synonym">Poephila guttata</name>
    <dbReference type="NCBI Taxonomy" id="59729"/>
    <lineage>
        <taxon>Eukaryota</taxon>
        <taxon>Metazoa</taxon>
        <taxon>Chordata</taxon>
        <taxon>Craniata</taxon>
        <taxon>Vertebrata</taxon>
        <taxon>Euteleostomi</taxon>
        <taxon>Archelosauria</taxon>
        <taxon>Archosauria</taxon>
        <taxon>Dinosauria</taxon>
        <taxon>Saurischia</taxon>
        <taxon>Theropoda</taxon>
        <taxon>Coelurosauria</taxon>
        <taxon>Aves</taxon>
        <taxon>Neognathae</taxon>
        <taxon>Neoaves</taxon>
        <taxon>Telluraves</taxon>
        <taxon>Australaves</taxon>
        <taxon>Passeriformes</taxon>
        <taxon>Passeroidea</taxon>
        <taxon>Estrildidae</taxon>
        <taxon>Estrildinae</taxon>
        <taxon>Taeniopygia</taxon>
    </lineage>
</organism>
<feature type="compositionally biased region" description="Basic residues" evidence="5">
    <location>
        <begin position="122"/>
        <end position="133"/>
    </location>
</feature>
<reference evidence="9 10" key="1">
    <citation type="journal article" date="2010" name="Nature">
        <title>The genome of a songbird.</title>
        <authorList>
            <person name="Warren W.C."/>
            <person name="Clayton D.F."/>
            <person name="Ellegren H."/>
            <person name="Arnold A.P."/>
            <person name="Hillier L.W."/>
            <person name="Kunstner A."/>
            <person name="Searle S."/>
            <person name="White S."/>
            <person name="Vilella A.J."/>
            <person name="Fairley S."/>
            <person name="Heger A."/>
            <person name="Kong L."/>
            <person name="Ponting C.P."/>
            <person name="Jarvis E.D."/>
            <person name="Mello C.V."/>
            <person name="Minx P."/>
            <person name="Lovell P."/>
            <person name="Velho T.A."/>
            <person name="Ferris M."/>
            <person name="Balakrishnan C.N."/>
            <person name="Sinha S."/>
            <person name="Blatti C."/>
            <person name="London S.E."/>
            <person name="Li Y."/>
            <person name="Lin Y.C."/>
            <person name="George J."/>
            <person name="Sweedler J."/>
            <person name="Southey B."/>
            <person name="Gunaratne P."/>
            <person name="Watson M."/>
            <person name="Nam K."/>
            <person name="Backstrom N."/>
            <person name="Smeds L."/>
            <person name="Nabholz B."/>
            <person name="Itoh Y."/>
            <person name="Whitney O."/>
            <person name="Pfenning A.R."/>
            <person name="Howard J."/>
            <person name="Volker M."/>
            <person name="Skinner B.M."/>
            <person name="Griffin D.K."/>
            <person name="Ye L."/>
            <person name="McLaren W.M."/>
            <person name="Flicek P."/>
            <person name="Quesada V."/>
            <person name="Velasco G."/>
            <person name="Lopez-Otin C."/>
            <person name="Puente X.S."/>
            <person name="Olender T."/>
            <person name="Lancet D."/>
            <person name="Smit A.F."/>
            <person name="Hubley R."/>
            <person name="Konkel M.K."/>
            <person name="Walker J.A."/>
            <person name="Batzer M.A."/>
            <person name="Gu W."/>
            <person name="Pollock D.D."/>
            <person name="Chen L."/>
            <person name="Cheng Z."/>
            <person name="Eichler E.E."/>
            <person name="Stapley J."/>
            <person name="Slate J."/>
            <person name="Ekblom R."/>
            <person name="Birkhead T."/>
            <person name="Burke T."/>
            <person name="Burt D."/>
            <person name="Scharff C."/>
            <person name="Adam I."/>
            <person name="Richard H."/>
            <person name="Sultan M."/>
            <person name="Soldatov A."/>
            <person name="Lehrach H."/>
            <person name="Edwards S.V."/>
            <person name="Yang S.P."/>
            <person name="Li X."/>
            <person name="Graves T."/>
            <person name="Fulton L."/>
            <person name="Nelson J."/>
            <person name="Chinwalla A."/>
            <person name="Hou S."/>
            <person name="Mardis E.R."/>
            <person name="Wilson R.K."/>
        </authorList>
    </citation>
    <scope>NUCLEOTIDE SEQUENCE [LARGE SCALE GENOMIC DNA]</scope>
</reference>
<dbReference type="SMART" id="SM00028">
    <property type="entry name" value="TPR"/>
    <property type="match status" value="2"/>
</dbReference>
<dbReference type="GO" id="GO:0051087">
    <property type="term" value="F:protein-folding chaperone binding"/>
    <property type="evidence" value="ECO:0007669"/>
    <property type="project" value="InterPro"/>
</dbReference>
<evidence type="ECO:0000256" key="5">
    <source>
        <dbReference type="SAM" id="MobiDB-lite"/>
    </source>
</evidence>
<dbReference type="AlphaFoldDB" id="A0A674HEF9"/>
<evidence type="ECO:0000256" key="2">
    <source>
        <dbReference type="ARBA" id="ARBA00022737"/>
    </source>
</evidence>
<evidence type="ECO:0000256" key="6">
    <source>
        <dbReference type="SAM" id="SignalP"/>
    </source>
</evidence>
<reference evidence="9" key="2">
    <citation type="submission" date="2025-08" db="UniProtKB">
        <authorList>
            <consortium name="Ensembl"/>
        </authorList>
    </citation>
    <scope>IDENTIFICATION</scope>
</reference>
<dbReference type="SUPFAM" id="SSF48452">
    <property type="entry name" value="TPR-like"/>
    <property type="match status" value="1"/>
</dbReference>
<protein>
    <submittedName>
        <fullName evidence="9">SGT1 homolog, MIS12 kinetochore complex assembly cochaperone</fullName>
    </submittedName>
</protein>
<feature type="compositionally biased region" description="Low complexity" evidence="5">
    <location>
        <begin position="159"/>
        <end position="175"/>
    </location>
</feature>
<dbReference type="Pfam" id="PF07719">
    <property type="entry name" value="TPR_2"/>
    <property type="match status" value="1"/>
</dbReference>
<dbReference type="Ensembl" id="ENSTGUT00000033733.1">
    <property type="protein sequence ID" value="ENSTGUP00000034138.1"/>
    <property type="gene ID" value="ENSTGUG00000024443.1"/>
</dbReference>
<feature type="domain" description="SGS" evidence="7">
    <location>
        <begin position="485"/>
        <end position="574"/>
    </location>
</feature>
<dbReference type="GeneTree" id="ENSGT00390000013700"/>
<feature type="domain" description="CS" evidence="8">
    <location>
        <begin position="351"/>
        <end position="467"/>
    </location>
</feature>
<proteinExistence type="inferred from homology"/>
<dbReference type="GO" id="GO:0005737">
    <property type="term" value="C:cytoplasm"/>
    <property type="evidence" value="ECO:0007669"/>
    <property type="project" value="UniProtKB-ARBA"/>
</dbReference>
<keyword evidence="6" id="KW-0732">Signal</keyword>
<dbReference type="InterPro" id="IPR007699">
    <property type="entry name" value="SGS_dom"/>
</dbReference>
<feature type="repeat" description="TPR" evidence="4">
    <location>
        <begin position="255"/>
        <end position="288"/>
    </location>
</feature>
<dbReference type="Pfam" id="PF04969">
    <property type="entry name" value="CS"/>
    <property type="match status" value="1"/>
</dbReference>
<dbReference type="InterPro" id="IPR007052">
    <property type="entry name" value="CS_dom"/>
</dbReference>
<keyword evidence="10" id="KW-1185">Reference proteome</keyword>
<evidence type="ECO:0000256" key="4">
    <source>
        <dbReference type="PROSITE-ProRule" id="PRU00339"/>
    </source>
</evidence>
<dbReference type="InterPro" id="IPR008978">
    <property type="entry name" value="HSP20-like_chaperone"/>
</dbReference>
<gene>
    <name evidence="9" type="primary">SUGT1</name>
</gene>
<keyword evidence="3 4" id="KW-0802">TPR repeat</keyword>
<keyword evidence="2" id="KW-0677">Repeat</keyword>
<sequence>LCDLLLLTPAAAVLPSLCPALGGVRGSPCPTAAVTFPQLLPSLLTANSSADCVPFSFKTKHQPRVRCSQRNCATTKPSLLQLPVSNRKKNCRLRYKSLAARSPTGRAPPRQAGRALRGGKPGGKRSGGRKRRREGQGGHGGRAGRGGACAAAPAPPGSPRAARPGAVRAARAPGRLQKFPGGDGRHGGGGGSGIGSGPAAVSALFGPASPAGPPPARPLTALCFLGRFSDADVDRDPGAAAQELTTALEKNPDDAECYCQRAYAHILLQKYADAVADAKKSLELNPNNAVALLRKGLGEYHIKNYASALESFREGQRLDNVDDTFTIWIKRCEETLNASQTDLNTQQQPLPPKIKYDWYQTESQVIVTIMIKNAQKDDVSVQFLERKMNALVRLPSGEDFNLKLDLLHSIVPEQSTFKVLSTKAGLVGAVSWIDHIETFTVIGAIFTYLTVEIKMKKPEAVRWEKLEGQGDSLKLKQFTPDTQHLYPSSSHYTRNWDKLVVEIKEEEKNEKLEGDAALNKLFQQIYSDGTDEVKRAMNKSFMESGGTVLSTNWSDVGKRKVEVNPPDDVEWKKF</sequence>
<dbReference type="PROSITE" id="PS50005">
    <property type="entry name" value="TPR"/>
    <property type="match status" value="1"/>
</dbReference>
<evidence type="ECO:0000256" key="3">
    <source>
        <dbReference type="ARBA" id="ARBA00022803"/>
    </source>
</evidence>
<feature type="compositionally biased region" description="Gly residues" evidence="5">
    <location>
        <begin position="137"/>
        <end position="147"/>
    </location>
</feature>
<dbReference type="Pfam" id="PF05002">
    <property type="entry name" value="SGS"/>
    <property type="match status" value="1"/>
</dbReference>
<dbReference type="Gene3D" id="2.60.40.790">
    <property type="match status" value="1"/>
</dbReference>
<dbReference type="InParanoid" id="A0A674HEF9"/>
<dbReference type="InterPro" id="IPR019734">
    <property type="entry name" value="TPR_rpt"/>
</dbReference>
<dbReference type="PROSITE" id="PS51203">
    <property type="entry name" value="CS"/>
    <property type="match status" value="1"/>
</dbReference>
<evidence type="ECO:0000313" key="9">
    <source>
        <dbReference type="Ensembl" id="ENSTGUP00000034138.1"/>
    </source>
</evidence>
<feature type="region of interest" description="Disordered" evidence="5">
    <location>
        <begin position="97"/>
        <end position="195"/>
    </location>
</feature>
<dbReference type="FunFam" id="2.60.40.790:FF:000012">
    <property type="entry name" value="SGT1 homolog, MIS12 kinetochore complex assembly cochaperone"/>
    <property type="match status" value="1"/>
</dbReference>
<name>A0A674HEF9_TAEGU</name>
<evidence type="ECO:0000313" key="10">
    <source>
        <dbReference type="Proteomes" id="UP000007754"/>
    </source>
</evidence>
<dbReference type="PANTHER" id="PTHR45862">
    <property type="entry name" value="PROTEIN SGT1 HOMOLOG"/>
    <property type="match status" value="1"/>
</dbReference>
<evidence type="ECO:0000259" key="7">
    <source>
        <dbReference type="PROSITE" id="PS51048"/>
    </source>
</evidence>
<feature type="chain" id="PRO_5025412373" evidence="6">
    <location>
        <begin position="27"/>
        <end position="574"/>
    </location>
</feature>
<dbReference type="PROSITE" id="PS51048">
    <property type="entry name" value="SGS"/>
    <property type="match status" value="1"/>
</dbReference>
<feature type="signal peptide" evidence="6">
    <location>
        <begin position="1"/>
        <end position="26"/>
    </location>
</feature>
<comment type="similarity">
    <text evidence="1">Belongs to the SGT1 family.</text>
</comment>
<accession>A0A674HEF9</accession>
<evidence type="ECO:0000259" key="8">
    <source>
        <dbReference type="PROSITE" id="PS51203"/>
    </source>
</evidence>
<evidence type="ECO:0000256" key="1">
    <source>
        <dbReference type="ARBA" id="ARBA00008509"/>
    </source>
</evidence>
<dbReference type="InterPro" id="IPR013105">
    <property type="entry name" value="TPR_2"/>
</dbReference>
<dbReference type="InterPro" id="IPR011990">
    <property type="entry name" value="TPR-like_helical_dom_sf"/>
</dbReference>
<dbReference type="Gene3D" id="1.25.40.10">
    <property type="entry name" value="Tetratricopeptide repeat domain"/>
    <property type="match status" value="1"/>
</dbReference>
<dbReference type="Proteomes" id="UP000007754">
    <property type="component" value="Chromosome 1"/>
</dbReference>
<dbReference type="InterPro" id="IPR044563">
    <property type="entry name" value="Sgt1-like"/>
</dbReference>
<reference evidence="9" key="3">
    <citation type="submission" date="2025-09" db="UniProtKB">
        <authorList>
            <consortium name="Ensembl"/>
        </authorList>
    </citation>
    <scope>IDENTIFICATION</scope>
</reference>
<dbReference type="SUPFAM" id="SSF49764">
    <property type="entry name" value="HSP20-like chaperones"/>
    <property type="match status" value="2"/>
</dbReference>